<protein>
    <submittedName>
        <fullName evidence="3">Winged helix-turn-helix transcriptional regulator</fullName>
    </submittedName>
</protein>
<organism evidence="3 4">
    <name type="scientific">Corynebacterium lizhenjunii</name>
    <dbReference type="NCBI Taxonomy" id="2709394"/>
    <lineage>
        <taxon>Bacteria</taxon>
        <taxon>Bacillati</taxon>
        <taxon>Actinomycetota</taxon>
        <taxon>Actinomycetes</taxon>
        <taxon>Mycobacteriales</taxon>
        <taxon>Corynebacteriaceae</taxon>
        <taxon>Corynebacterium</taxon>
    </lineage>
</organism>
<dbReference type="PANTHER" id="PTHR33164">
    <property type="entry name" value="TRANSCRIPTIONAL REGULATOR, MARR FAMILY"/>
    <property type="match status" value="1"/>
</dbReference>
<dbReference type="RefSeq" id="WP_165007462.1">
    <property type="nucleotide sequence ID" value="NZ_CP064954.1"/>
</dbReference>
<dbReference type="SMART" id="SM00347">
    <property type="entry name" value="HTH_MARR"/>
    <property type="match status" value="1"/>
</dbReference>
<dbReference type="InterPro" id="IPR039422">
    <property type="entry name" value="MarR/SlyA-like"/>
</dbReference>
<sequence>MKDTAPLSAELGELTVRVSHILRRRSRQLPLAPHQHRALGVISHGPLRPGQLADALRITPRAATAVVDALVAENLVATGPDPQDRRAKVVSITAAGRKYLAATRAKRAEISQELFGALSPREQQELARLLRHIIADAEATDHPGHHPGHRHGCGDHPDHRHGRGDHHDDYPDHRLGHGGPGARASKPGASRS</sequence>
<dbReference type="AlphaFoldDB" id="A0A7T0KET9"/>
<keyword evidence="4" id="KW-1185">Reference proteome</keyword>
<dbReference type="KEGG" id="cliz:G7Y31_10840"/>
<evidence type="ECO:0000256" key="1">
    <source>
        <dbReference type="SAM" id="MobiDB-lite"/>
    </source>
</evidence>
<feature type="compositionally biased region" description="Basic and acidic residues" evidence="1">
    <location>
        <begin position="165"/>
        <end position="175"/>
    </location>
</feature>
<dbReference type="InterPro" id="IPR036390">
    <property type="entry name" value="WH_DNA-bd_sf"/>
</dbReference>
<dbReference type="GO" id="GO:0003700">
    <property type="term" value="F:DNA-binding transcription factor activity"/>
    <property type="evidence" value="ECO:0007669"/>
    <property type="project" value="InterPro"/>
</dbReference>
<dbReference type="Pfam" id="PF12802">
    <property type="entry name" value="MarR_2"/>
    <property type="match status" value="1"/>
</dbReference>
<dbReference type="PRINTS" id="PR00598">
    <property type="entry name" value="HTHMARR"/>
</dbReference>
<dbReference type="InterPro" id="IPR000835">
    <property type="entry name" value="HTH_MarR-typ"/>
</dbReference>
<dbReference type="GO" id="GO:0006950">
    <property type="term" value="P:response to stress"/>
    <property type="evidence" value="ECO:0007669"/>
    <property type="project" value="TreeGrafter"/>
</dbReference>
<reference evidence="3 4" key="1">
    <citation type="submission" date="2020-11" db="EMBL/GenBank/DDBJ databases">
        <title>Corynebacterium sp. ZJ-599.</title>
        <authorList>
            <person name="Zhou J."/>
        </authorList>
    </citation>
    <scope>NUCLEOTIDE SEQUENCE [LARGE SCALE GENOMIC DNA]</scope>
    <source>
        <strain evidence="3 4">ZJ-599</strain>
    </source>
</reference>
<proteinExistence type="predicted"/>
<gene>
    <name evidence="3" type="ORF">G7Y31_10840</name>
</gene>
<feature type="domain" description="HTH marR-type" evidence="2">
    <location>
        <begin position="4"/>
        <end position="135"/>
    </location>
</feature>
<evidence type="ECO:0000259" key="2">
    <source>
        <dbReference type="PROSITE" id="PS50995"/>
    </source>
</evidence>
<name>A0A7T0KET9_9CORY</name>
<dbReference type="SUPFAM" id="SSF46785">
    <property type="entry name" value="Winged helix' DNA-binding domain"/>
    <property type="match status" value="1"/>
</dbReference>
<accession>A0A7T0KET9</accession>
<evidence type="ECO:0000313" key="3">
    <source>
        <dbReference type="EMBL" id="QPK78985.1"/>
    </source>
</evidence>
<feature type="region of interest" description="Disordered" evidence="1">
    <location>
        <begin position="139"/>
        <end position="192"/>
    </location>
</feature>
<dbReference type="Proteomes" id="UP000594681">
    <property type="component" value="Chromosome"/>
</dbReference>
<dbReference type="EMBL" id="CP064954">
    <property type="protein sequence ID" value="QPK78985.1"/>
    <property type="molecule type" value="Genomic_DNA"/>
</dbReference>
<dbReference type="PANTHER" id="PTHR33164:SF43">
    <property type="entry name" value="HTH-TYPE TRANSCRIPTIONAL REPRESSOR YETL"/>
    <property type="match status" value="1"/>
</dbReference>
<dbReference type="InterPro" id="IPR036388">
    <property type="entry name" value="WH-like_DNA-bd_sf"/>
</dbReference>
<dbReference type="PROSITE" id="PS50995">
    <property type="entry name" value="HTH_MARR_2"/>
    <property type="match status" value="1"/>
</dbReference>
<evidence type="ECO:0000313" key="4">
    <source>
        <dbReference type="Proteomes" id="UP000594681"/>
    </source>
</evidence>
<dbReference type="Gene3D" id="1.10.10.10">
    <property type="entry name" value="Winged helix-like DNA-binding domain superfamily/Winged helix DNA-binding domain"/>
    <property type="match status" value="1"/>
</dbReference>